<name>A0A7M1B8V5_9BACT</name>
<dbReference type="Proteomes" id="UP000593580">
    <property type="component" value="Chromosome"/>
</dbReference>
<evidence type="ECO:0000313" key="8">
    <source>
        <dbReference type="EMBL" id="QOP46105.1"/>
    </source>
</evidence>
<feature type="transmembrane region" description="Helical" evidence="7">
    <location>
        <begin position="237"/>
        <end position="255"/>
    </location>
</feature>
<dbReference type="PANTHER" id="PTHR30589">
    <property type="entry name" value="PROLIPOPROTEIN DIACYLGLYCERYL TRANSFERASE"/>
    <property type="match status" value="1"/>
</dbReference>
<evidence type="ECO:0000256" key="7">
    <source>
        <dbReference type="HAMAP-Rule" id="MF_01147"/>
    </source>
</evidence>
<evidence type="ECO:0000256" key="3">
    <source>
        <dbReference type="ARBA" id="ARBA00022679"/>
    </source>
</evidence>
<comment type="pathway">
    <text evidence="7">Protein modification; lipoprotein biosynthesis (diacylglyceryl transfer).</text>
</comment>
<feature type="transmembrane region" description="Helical" evidence="7">
    <location>
        <begin position="201"/>
        <end position="217"/>
    </location>
</feature>
<sequence length="259" mass="29706">MQHFVWDADPIALSLGPVHVFWYGVLFATAILAGLEFMKRVYRLEGKDENTIEPLFIYAIIGIVIGARLGHCLFYDPDYYLAHPMKIFAVWEGGLASHGGGLGVLIALYLGCKKYKIDFMWLIDRLVIPTALFGFFVRMGNFMNSEILGKPTDVPWAVVFSRVDNIPRHPAQLYEAFSYFIIFFILTFIYKKYHENLKSGFLFGLFLLLVFTVRFLVEFVKTRQADYSLGIELNTGQLLSIPFLLLGLFLVLYSLRKRA</sequence>
<keyword evidence="4 7" id="KW-0812">Transmembrane</keyword>
<feature type="binding site" evidence="7">
    <location>
        <position position="138"/>
    </location>
    <ligand>
        <name>a 1,2-diacyl-sn-glycero-3-phospho-(1'-sn-glycerol)</name>
        <dbReference type="ChEBI" id="CHEBI:64716"/>
    </ligand>
</feature>
<keyword evidence="2 7" id="KW-1003">Cell membrane</keyword>
<dbReference type="NCBIfam" id="TIGR00544">
    <property type="entry name" value="lgt"/>
    <property type="match status" value="1"/>
</dbReference>
<keyword evidence="9" id="KW-1185">Reference proteome</keyword>
<feature type="transmembrane region" description="Helical" evidence="7">
    <location>
        <begin position="89"/>
        <end position="110"/>
    </location>
</feature>
<organism evidence="8 9">
    <name type="scientific">Sulfurimonas paralvinellae</name>
    <dbReference type="NCBI Taxonomy" id="317658"/>
    <lineage>
        <taxon>Bacteria</taxon>
        <taxon>Pseudomonadati</taxon>
        <taxon>Campylobacterota</taxon>
        <taxon>Epsilonproteobacteria</taxon>
        <taxon>Campylobacterales</taxon>
        <taxon>Sulfurimonadaceae</taxon>
        <taxon>Sulfurimonas</taxon>
    </lineage>
</organism>
<dbReference type="HAMAP" id="MF_01147">
    <property type="entry name" value="Lgt"/>
    <property type="match status" value="1"/>
</dbReference>
<dbReference type="UniPathway" id="UPA00664"/>
<dbReference type="GO" id="GO:0008961">
    <property type="term" value="F:phosphatidylglycerol-prolipoprotein diacylglyceryl transferase activity"/>
    <property type="evidence" value="ECO:0007669"/>
    <property type="project" value="UniProtKB-UniRule"/>
</dbReference>
<reference evidence="8 9" key="1">
    <citation type="submission" date="2019-07" db="EMBL/GenBank/DDBJ databases">
        <title>Sulfurimonas paralvinellae sp. nov., a novel mesophilic, hydrogen- and sulfur-oxidizing chemolithoautotroph within the Epsilonproteo- bacteria isolated from a deep-sea hydrothermal vent polychaete nest, reclassification of Thiomicrospira denitrificans as Sulfurimonas denitrificans comb. nov. and emended description of the genus Sulfurimonas.</title>
        <authorList>
            <person name="Wang S."/>
            <person name="Jiang L."/>
            <person name="Shao Z."/>
        </authorList>
    </citation>
    <scope>NUCLEOTIDE SEQUENCE [LARGE SCALE GENOMIC DNA]</scope>
    <source>
        <strain evidence="8 9">GO25</strain>
    </source>
</reference>
<comment type="catalytic activity">
    <reaction evidence="7">
        <text>L-cysteinyl-[prolipoprotein] + a 1,2-diacyl-sn-glycero-3-phospho-(1'-sn-glycerol) = an S-1,2-diacyl-sn-glyceryl-L-cysteinyl-[prolipoprotein] + sn-glycerol 1-phosphate + H(+)</text>
        <dbReference type="Rhea" id="RHEA:56712"/>
        <dbReference type="Rhea" id="RHEA-COMP:14679"/>
        <dbReference type="Rhea" id="RHEA-COMP:14680"/>
        <dbReference type="ChEBI" id="CHEBI:15378"/>
        <dbReference type="ChEBI" id="CHEBI:29950"/>
        <dbReference type="ChEBI" id="CHEBI:57685"/>
        <dbReference type="ChEBI" id="CHEBI:64716"/>
        <dbReference type="ChEBI" id="CHEBI:140658"/>
        <dbReference type="EC" id="2.5.1.145"/>
    </reaction>
</comment>
<feature type="transmembrane region" description="Helical" evidence="7">
    <location>
        <begin position="50"/>
        <end position="69"/>
    </location>
</feature>
<feature type="transmembrane region" description="Helical" evidence="7">
    <location>
        <begin position="122"/>
        <end position="140"/>
    </location>
</feature>
<keyword evidence="5 7" id="KW-1133">Transmembrane helix</keyword>
<keyword evidence="8" id="KW-0449">Lipoprotein</keyword>
<proteinExistence type="inferred from homology"/>
<gene>
    <name evidence="7 8" type="primary">lgt</name>
    <name evidence="8" type="ORF">FM071_07305</name>
</gene>
<evidence type="ECO:0000256" key="6">
    <source>
        <dbReference type="ARBA" id="ARBA00023136"/>
    </source>
</evidence>
<dbReference type="EC" id="2.5.1.145" evidence="7"/>
<accession>A0A7M1B8V5</accession>
<dbReference type="AlphaFoldDB" id="A0A7M1B8V5"/>
<dbReference type="GO" id="GO:0042158">
    <property type="term" value="P:lipoprotein biosynthetic process"/>
    <property type="evidence" value="ECO:0007669"/>
    <property type="project" value="UniProtKB-UniRule"/>
</dbReference>
<keyword evidence="3 7" id="KW-0808">Transferase</keyword>
<comment type="subcellular location">
    <subcellularLocation>
        <location evidence="7">Cell membrane</location>
        <topology evidence="7">Multi-pass membrane protein</topology>
    </subcellularLocation>
</comment>
<evidence type="ECO:0000256" key="1">
    <source>
        <dbReference type="ARBA" id="ARBA00007150"/>
    </source>
</evidence>
<keyword evidence="6 7" id="KW-0472">Membrane</keyword>
<feature type="transmembrane region" description="Helical" evidence="7">
    <location>
        <begin position="20"/>
        <end position="38"/>
    </location>
</feature>
<comment type="similarity">
    <text evidence="1 7">Belongs to the Lgt family.</text>
</comment>
<evidence type="ECO:0000256" key="5">
    <source>
        <dbReference type="ARBA" id="ARBA00022989"/>
    </source>
</evidence>
<evidence type="ECO:0000256" key="4">
    <source>
        <dbReference type="ARBA" id="ARBA00022692"/>
    </source>
</evidence>
<dbReference type="RefSeq" id="WP_193110254.1">
    <property type="nucleotide sequence ID" value="NZ_CP041406.1"/>
</dbReference>
<evidence type="ECO:0000313" key="9">
    <source>
        <dbReference type="Proteomes" id="UP000593580"/>
    </source>
</evidence>
<dbReference type="GO" id="GO:0005886">
    <property type="term" value="C:plasma membrane"/>
    <property type="evidence" value="ECO:0007669"/>
    <property type="project" value="UniProtKB-SubCell"/>
</dbReference>
<dbReference type="EMBL" id="CP041406">
    <property type="protein sequence ID" value="QOP46105.1"/>
    <property type="molecule type" value="Genomic_DNA"/>
</dbReference>
<dbReference type="KEGG" id="spal:FM071_07305"/>
<protein>
    <recommendedName>
        <fullName evidence="7">Phosphatidylglycerol--prolipoprotein diacylglyceryl transferase</fullName>
        <ecNumber evidence="7">2.5.1.145</ecNumber>
    </recommendedName>
</protein>
<dbReference type="InterPro" id="IPR001640">
    <property type="entry name" value="Lgt"/>
</dbReference>
<feature type="transmembrane region" description="Helical" evidence="7">
    <location>
        <begin position="171"/>
        <end position="189"/>
    </location>
</feature>
<dbReference type="PANTHER" id="PTHR30589:SF0">
    <property type="entry name" value="PHOSPHATIDYLGLYCEROL--PROLIPOPROTEIN DIACYLGLYCERYL TRANSFERASE"/>
    <property type="match status" value="1"/>
</dbReference>
<evidence type="ECO:0000256" key="2">
    <source>
        <dbReference type="ARBA" id="ARBA00022475"/>
    </source>
</evidence>
<dbReference type="Pfam" id="PF01790">
    <property type="entry name" value="LGT"/>
    <property type="match status" value="1"/>
</dbReference>
<comment type="function">
    <text evidence="7">Catalyzes the transfer of the diacylglyceryl group from phosphatidylglycerol to the sulfhydryl group of the N-terminal cysteine of a prolipoprotein, the first step in the formation of mature lipoproteins.</text>
</comment>